<evidence type="ECO:0000256" key="1">
    <source>
        <dbReference type="SAM" id="MobiDB-lite"/>
    </source>
</evidence>
<reference evidence="2 3" key="2">
    <citation type="journal article" date="2017" name="Nature">
        <title>The Apostasia genome and the evolution of orchids.</title>
        <authorList>
            <person name="Zhang G.Q."/>
            <person name="Liu K.W."/>
            <person name="Li Z."/>
            <person name="Lohaus R."/>
            <person name="Hsiao Y.Y."/>
            <person name="Niu S.C."/>
            <person name="Wang J.Y."/>
            <person name="Lin Y.C."/>
            <person name="Xu Q."/>
            <person name="Chen L.J."/>
            <person name="Yoshida K."/>
            <person name="Fujiwara S."/>
            <person name="Wang Z.W."/>
            <person name="Zhang Y.Q."/>
            <person name="Mitsuda N."/>
            <person name="Wang M."/>
            <person name="Liu G.H."/>
            <person name="Pecoraro L."/>
            <person name="Huang H.X."/>
            <person name="Xiao X.J."/>
            <person name="Lin M."/>
            <person name="Wu X.Y."/>
            <person name="Wu W.L."/>
            <person name="Chen Y.Y."/>
            <person name="Chang S.B."/>
            <person name="Sakamoto S."/>
            <person name="Ohme-Takagi M."/>
            <person name="Yagi M."/>
            <person name="Zeng S.J."/>
            <person name="Shen C.Y."/>
            <person name="Yeh C.M."/>
            <person name="Luo Y.B."/>
            <person name="Tsai W.C."/>
            <person name="Van de Peer Y."/>
            <person name="Liu Z.J."/>
        </authorList>
    </citation>
    <scope>NUCLEOTIDE SEQUENCE [LARGE SCALE GENOMIC DNA]</scope>
    <source>
        <tissue evidence="2">The whole plant</tissue>
    </source>
</reference>
<name>A0A2I0VID7_9ASPA</name>
<sequence>MNALRPYGSLCPNGRVSNGIVIREGEVPPCRQVHDEGKGKNIMVESMAGKKSMGVKRNPGMAILESSASDDLNLCVNKFSGVLDTLKGLNIEDDLILMKVLKVGENVEDQIIDPMDAGVQNNKVNFRLRQEGRSFGEVTKAWSKLKPIKISFNRDQVEFSEDSIAVKLNADMEAKNSQILKISVVIKVLANRPMEVNARRTPVASGPGDLRHPSTGGGLNPTRSLPAFGKEVLVENSYKIQKPVPNVFIENINSMDSSGLKRGVSSFIALSDVEMGIKMDKLIAESNLENVNAGDVELKAQEDVLGLEAKMNDEGSMLKSDDEDLLSVRHCEDGELNSGNLIENSIVFMPSDENGMNFHSNYNKFNYLCDIGEEGEIIQDSADEGNLGDSVTENIDEVQLIVDREAAVLNKFPNGEKIIVEGGGEVLMENSEDRNDSSTSIKRKYSKQFKGLGPIKYSFRSRRFDAEGGELSPIFN</sequence>
<accession>A0A2I0VID7</accession>
<organism evidence="2 3">
    <name type="scientific">Dendrobium catenatum</name>
    <dbReference type="NCBI Taxonomy" id="906689"/>
    <lineage>
        <taxon>Eukaryota</taxon>
        <taxon>Viridiplantae</taxon>
        <taxon>Streptophyta</taxon>
        <taxon>Embryophyta</taxon>
        <taxon>Tracheophyta</taxon>
        <taxon>Spermatophyta</taxon>
        <taxon>Magnoliopsida</taxon>
        <taxon>Liliopsida</taxon>
        <taxon>Asparagales</taxon>
        <taxon>Orchidaceae</taxon>
        <taxon>Epidendroideae</taxon>
        <taxon>Malaxideae</taxon>
        <taxon>Dendrobiinae</taxon>
        <taxon>Dendrobium</taxon>
    </lineage>
</organism>
<dbReference type="Proteomes" id="UP000233837">
    <property type="component" value="Unassembled WGS sequence"/>
</dbReference>
<gene>
    <name evidence="2" type="ORF">MA16_Dca022201</name>
</gene>
<feature type="region of interest" description="Disordered" evidence="1">
    <location>
        <begin position="199"/>
        <end position="222"/>
    </location>
</feature>
<protein>
    <submittedName>
        <fullName evidence="2">Uncharacterized protein</fullName>
    </submittedName>
</protein>
<proteinExistence type="predicted"/>
<reference evidence="2 3" key="1">
    <citation type="journal article" date="2016" name="Sci. Rep.">
        <title>The Dendrobium catenatum Lindl. genome sequence provides insights into polysaccharide synthase, floral development and adaptive evolution.</title>
        <authorList>
            <person name="Zhang G.Q."/>
            <person name="Xu Q."/>
            <person name="Bian C."/>
            <person name="Tsai W.C."/>
            <person name="Yeh C.M."/>
            <person name="Liu K.W."/>
            <person name="Yoshida K."/>
            <person name="Zhang L.S."/>
            <person name="Chang S.B."/>
            <person name="Chen F."/>
            <person name="Shi Y."/>
            <person name="Su Y.Y."/>
            <person name="Zhang Y.Q."/>
            <person name="Chen L.J."/>
            <person name="Yin Y."/>
            <person name="Lin M."/>
            <person name="Huang H."/>
            <person name="Deng H."/>
            <person name="Wang Z.W."/>
            <person name="Zhu S.L."/>
            <person name="Zhao X."/>
            <person name="Deng C."/>
            <person name="Niu S.C."/>
            <person name="Huang J."/>
            <person name="Wang M."/>
            <person name="Liu G.H."/>
            <person name="Yang H.J."/>
            <person name="Xiao X.J."/>
            <person name="Hsiao Y.Y."/>
            <person name="Wu W.L."/>
            <person name="Chen Y.Y."/>
            <person name="Mitsuda N."/>
            <person name="Ohme-Takagi M."/>
            <person name="Luo Y.B."/>
            <person name="Van de Peer Y."/>
            <person name="Liu Z.J."/>
        </authorList>
    </citation>
    <scope>NUCLEOTIDE SEQUENCE [LARGE SCALE GENOMIC DNA]</scope>
    <source>
        <tissue evidence="2">The whole plant</tissue>
    </source>
</reference>
<dbReference type="AlphaFoldDB" id="A0A2I0VID7"/>
<dbReference type="EMBL" id="KZ503511">
    <property type="protein sequence ID" value="PKU63182.1"/>
    <property type="molecule type" value="Genomic_DNA"/>
</dbReference>
<keyword evidence="3" id="KW-1185">Reference proteome</keyword>
<evidence type="ECO:0000313" key="3">
    <source>
        <dbReference type="Proteomes" id="UP000233837"/>
    </source>
</evidence>
<evidence type="ECO:0000313" key="2">
    <source>
        <dbReference type="EMBL" id="PKU63182.1"/>
    </source>
</evidence>